<feature type="domain" description="Mce/MlaD" evidence="2">
    <location>
        <begin position="61"/>
        <end position="135"/>
    </location>
</feature>
<evidence type="ECO:0000256" key="1">
    <source>
        <dbReference type="SAM" id="MobiDB-lite"/>
    </source>
</evidence>
<dbReference type="InterPro" id="IPR052336">
    <property type="entry name" value="MlaD_Phospholipid_Transporter"/>
</dbReference>
<feature type="region of interest" description="Disordered" evidence="1">
    <location>
        <begin position="1"/>
        <end position="21"/>
    </location>
</feature>
<evidence type="ECO:0000313" key="4">
    <source>
        <dbReference type="EMBL" id="QHN36734.1"/>
    </source>
</evidence>
<feature type="region of interest" description="Disordered" evidence="1">
    <location>
        <begin position="367"/>
        <end position="394"/>
    </location>
</feature>
<accession>A0ABX6IMY9</accession>
<name>A0ABX6IMY9_9ACTN</name>
<protein>
    <submittedName>
        <fullName evidence="4">MCE family protein</fullName>
    </submittedName>
</protein>
<keyword evidence="5" id="KW-1185">Reference proteome</keyword>
<evidence type="ECO:0000313" key="5">
    <source>
        <dbReference type="Proteomes" id="UP001059836"/>
    </source>
</evidence>
<evidence type="ECO:0000259" key="2">
    <source>
        <dbReference type="Pfam" id="PF02470"/>
    </source>
</evidence>
<dbReference type="InterPro" id="IPR024516">
    <property type="entry name" value="Mce_C"/>
</dbReference>
<dbReference type="PANTHER" id="PTHR33371:SF15">
    <property type="entry name" value="LIPOPROTEIN LPRN"/>
    <property type="match status" value="1"/>
</dbReference>
<evidence type="ECO:0000259" key="3">
    <source>
        <dbReference type="Pfam" id="PF11887"/>
    </source>
</evidence>
<dbReference type="NCBIfam" id="TIGR00996">
    <property type="entry name" value="Mtu_fam_mce"/>
    <property type="match status" value="1"/>
</dbReference>
<dbReference type="InterPro" id="IPR005693">
    <property type="entry name" value="Mce"/>
</dbReference>
<reference evidence="4" key="1">
    <citation type="journal article" date="2021" name="Nat. Microbiol.">
        <title>Cocultivation of an ultrasmall environmental parasitic bacterium with lytic ability against bacteria associated with wastewater foams.</title>
        <authorList>
            <person name="Batinovic S."/>
            <person name="Rose J.J.A."/>
            <person name="Ratcliffe J."/>
            <person name="Seviour R.J."/>
            <person name="Petrovski S."/>
        </authorList>
    </citation>
    <scope>NUCLEOTIDE SEQUENCE</scope>
    <source>
        <strain evidence="4">CON9</strain>
    </source>
</reference>
<organism evidence="4 5">
    <name type="scientific">Gordonia pseudamarae</name>
    <dbReference type="NCBI Taxonomy" id="2831662"/>
    <lineage>
        <taxon>Bacteria</taxon>
        <taxon>Bacillati</taxon>
        <taxon>Actinomycetota</taxon>
        <taxon>Actinomycetes</taxon>
        <taxon>Mycobacteriales</taxon>
        <taxon>Gordoniaceae</taxon>
        <taxon>Gordonia</taxon>
    </lineage>
</organism>
<proteinExistence type="predicted"/>
<dbReference type="RefSeq" id="WP_213245002.1">
    <property type="nucleotide sequence ID" value="NZ_CP045806.1"/>
</dbReference>
<dbReference type="PANTHER" id="PTHR33371">
    <property type="entry name" value="INTERMEMBRANE PHOSPHOLIPID TRANSPORT SYSTEM BINDING PROTEIN MLAD-RELATED"/>
    <property type="match status" value="1"/>
</dbReference>
<dbReference type="Pfam" id="PF11887">
    <property type="entry name" value="Mce4_CUP1"/>
    <property type="match status" value="1"/>
</dbReference>
<gene>
    <name evidence="4" type="ORF">GII31_19320</name>
</gene>
<sequence length="394" mass="42208">MNRRQQATPAPAPRGNPPRRRHSRIATVLTSTAAASALLGGCTFDGINSLPLPGNSGASGQTYRVTVKLTNAQNLVGNSPVKYHNATIGNVRTIGNSGWHAEAVLDLSKDAEIPANVRVKLSQTSIFGSQFIELINPNTTAGATGDTRHDGSILYDGAVLSLEQSSQYPSVEEVLSAVSLVLNGAGLQQLRTVTGELNSVLGGREGDLRSLIPKLRTLVADLSDQRGDIRRAIDSIAALSDRLEKDRDIINRGIDSITPAVEVLNTQQRQLTDMLSAVGRFGDAASTVLDRSNRDTLANLHNLAPVVNKLAESGDNLTEALKIAGTIPFPVTTVQRGVRGDYLNLFLTLDISPEKITTAVIPSYGRQPRVQPRLARDNADPLTAPLRTQQRKGR</sequence>
<dbReference type="EMBL" id="CP045809">
    <property type="protein sequence ID" value="QHN36734.1"/>
    <property type="molecule type" value="Genomic_DNA"/>
</dbReference>
<dbReference type="InterPro" id="IPR003399">
    <property type="entry name" value="Mce/MlaD"/>
</dbReference>
<dbReference type="Proteomes" id="UP001059836">
    <property type="component" value="Chromosome"/>
</dbReference>
<feature type="domain" description="Mammalian cell entry C-terminal" evidence="3">
    <location>
        <begin position="154"/>
        <end position="321"/>
    </location>
</feature>
<dbReference type="Pfam" id="PF02470">
    <property type="entry name" value="MlaD"/>
    <property type="match status" value="1"/>
</dbReference>